<dbReference type="EMBL" id="CAKASE010000059">
    <property type="protein sequence ID" value="CAG9567816.1"/>
    <property type="molecule type" value="Genomic_DNA"/>
</dbReference>
<name>A0A8J2QRS1_9NEOP</name>
<keyword evidence="1" id="KW-1133">Transmembrane helix</keyword>
<organism evidence="2 3">
    <name type="scientific">Danaus chrysippus</name>
    <name type="common">African queen</name>
    <dbReference type="NCBI Taxonomy" id="151541"/>
    <lineage>
        <taxon>Eukaryota</taxon>
        <taxon>Metazoa</taxon>
        <taxon>Ecdysozoa</taxon>
        <taxon>Arthropoda</taxon>
        <taxon>Hexapoda</taxon>
        <taxon>Insecta</taxon>
        <taxon>Pterygota</taxon>
        <taxon>Neoptera</taxon>
        <taxon>Endopterygota</taxon>
        <taxon>Lepidoptera</taxon>
        <taxon>Glossata</taxon>
        <taxon>Ditrysia</taxon>
        <taxon>Papilionoidea</taxon>
        <taxon>Nymphalidae</taxon>
        <taxon>Danainae</taxon>
        <taxon>Danaini</taxon>
        <taxon>Danaina</taxon>
        <taxon>Danaus</taxon>
        <taxon>Anosia</taxon>
    </lineage>
</organism>
<feature type="transmembrane region" description="Helical" evidence="1">
    <location>
        <begin position="34"/>
        <end position="54"/>
    </location>
</feature>
<feature type="transmembrane region" description="Helical" evidence="1">
    <location>
        <begin position="186"/>
        <end position="205"/>
    </location>
</feature>
<gene>
    <name evidence="2" type="ORF">DCHRY22_LOCUS7936</name>
</gene>
<keyword evidence="1" id="KW-0472">Membrane</keyword>
<protein>
    <submittedName>
        <fullName evidence="2">(African queen) hypothetical protein</fullName>
    </submittedName>
</protein>
<evidence type="ECO:0000256" key="1">
    <source>
        <dbReference type="SAM" id="Phobius"/>
    </source>
</evidence>
<comment type="caution">
    <text evidence="2">The sequence shown here is derived from an EMBL/GenBank/DDBJ whole genome shotgun (WGS) entry which is preliminary data.</text>
</comment>
<evidence type="ECO:0000313" key="3">
    <source>
        <dbReference type="Proteomes" id="UP000789524"/>
    </source>
</evidence>
<dbReference type="AlphaFoldDB" id="A0A8J2QRS1"/>
<proteinExistence type="predicted"/>
<dbReference type="Proteomes" id="UP000789524">
    <property type="component" value="Unassembled WGS sequence"/>
</dbReference>
<keyword evidence="3" id="KW-1185">Reference proteome</keyword>
<keyword evidence="1" id="KW-0812">Transmembrane</keyword>
<feature type="transmembrane region" description="Helical" evidence="1">
    <location>
        <begin position="144"/>
        <end position="166"/>
    </location>
</feature>
<feature type="transmembrane region" description="Helical" evidence="1">
    <location>
        <begin position="217"/>
        <end position="239"/>
    </location>
</feature>
<sequence>MNVNCSEETGLLFLYEKIKIKVDLPKPDEDVTDILVIGNLLIIPCPLILCLFLFCSSDKCEGVYRYMCKQHLVTSIEHLMALNAFFQFYPDEADRSTVILYHLTSYLSSMVPFWTACISLKMFADLYIVSAGSNGYSKNDVMKLARFSILLISMYEEAMLTMFPFFVSPCDVMESLLVPAIRMTSILMITSIPVTILCSFLYHCIRRSDYINLKLAVMFLMHLSTFVTSDIILIVFKVVCPKMSEDLSLYSILLCARIAFEDDGIMEILKGTSLASRDEAARAAAVLRWTLQQAHRCSCSGVQLARDLLVLGVPRAHAAALADAADTTRDGYETRITSNGFMVNKLTDVSAAPGPEGTVDTVKLTLHTDDVFTGKHRKEDLIIDKSQVKILLAELKKAKQKMDEIDVS</sequence>
<dbReference type="OrthoDB" id="284322at2759"/>
<accession>A0A8J2QRS1</accession>
<evidence type="ECO:0000313" key="2">
    <source>
        <dbReference type="EMBL" id="CAG9567816.1"/>
    </source>
</evidence>
<reference evidence="2" key="1">
    <citation type="submission" date="2021-09" db="EMBL/GenBank/DDBJ databases">
        <authorList>
            <person name="Martin H S."/>
        </authorList>
    </citation>
    <scope>NUCLEOTIDE SEQUENCE</scope>
</reference>